<feature type="transmembrane region" description="Helical" evidence="1">
    <location>
        <begin position="54"/>
        <end position="74"/>
    </location>
</feature>
<protein>
    <submittedName>
        <fullName evidence="3">DUF4212 domain-containing protein</fullName>
    </submittedName>
</protein>
<dbReference type="EMBL" id="JACCKX010000001">
    <property type="protein sequence ID" value="NZA02352.1"/>
    <property type="molecule type" value="Genomic_DNA"/>
</dbReference>
<evidence type="ECO:0000313" key="4">
    <source>
        <dbReference type="Proteomes" id="UP000589716"/>
    </source>
</evidence>
<dbReference type="NCBIfam" id="TIGR03647">
    <property type="entry name" value="Na_symport_sm"/>
    <property type="match status" value="1"/>
</dbReference>
<feature type="domain" description="Sodium symporter small subunit" evidence="2">
    <location>
        <begin position="10"/>
        <end position="86"/>
    </location>
</feature>
<proteinExistence type="predicted"/>
<dbReference type="AlphaFoldDB" id="A0A853IQ38"/>
<gene>
    <name evidence="3" type="ORF">H0I39_12345</name>
</gene>
<comment type="caution">
    <text evidence="3">The sequence shown here is derived from an EMBL/GenBank/DDBJ whole genome shotgun (WGS) entry which is preliminary data.</text>
</comment>
<keyword evidence="1" id="KW-0472">Membrane</keyword>
<name>A0A853IQ38_9BURK</name>
<evidence type="ECO:0000256" key="1">
    <source>
        <dbReference type="SAM" id="Phobius"/>
    </source>
</evidence>
<keyword evidence="1" id="KW-0812">Transmembrane</keyword>
<accession>A0A853IQ38</accession>
<evidence type="ECO:0000259" key="2">
    <source>
        <dbReference type="Pfam" id="PF13937"/>
    </source>
</evidence>
<feature type="transmembrane region" description="Helical" evidence="1">
    <location>
        <begin position="20"/>
        <end position="42"/>
    </location>
</feature>
<dbReference type="Proteomes" id="UP000589716">
    <property type="component" value="Unassembled WGS sequence"/>
</dbReference>
<dbReference type="RefSeq" id="WP_180550694.1">
    <property type="nucleotide sequence ID" value="NZ_DAIPTI010000027.1"/>
</dbReference>
<keyword evidence="4" id="KW-1185">Reference proteome</keyword>
<evidence type="ECO:0000313" key="3">
    <source>
        <dbReference type="EMBL" id="NZA02352.1"/>
    </source>
</evidence>
<dbReference type="InterPro" id="IPR019886">
    <property type="entry name" value="Na_symporter_ssu"/>
</dbReference>
<reference evidence="3 4" key="1">
    <citation type="submission" date="2020-07" db="EMBL/GenBank/DDBJ databases">
        <authorList>
            <person name="Maaloum M."/>
        </authorList>
    </citation>
    <scope>NUCLEOTIDE SEQUENCE [LARGE SCALE GENOMIC DNA]</scope>
    <source>
        <strain evidence="3 4">GCS-AN-3</strain>
    </source>
</reference>
<sequence length="88" mass="10215">MAERNDSQASEYWSATLRLLIGILVIWFVVPFLGGIVFADLLNNIKLGGYPLGFWIAHQGAIYLFIVLIFFYIWKMGEIDRRFNVDEK</sequence>
<dbReference type="Pfam" id="PF13937">
    <property type="entry name" value="DUF4212"/>
    <property type="match status" value="1"/>
</dbReference>
<keyword evidence="1" id="KW-1133">Transmembrane helix</keyword>
<organism evidence="3 4">
    <name type="scientific">Ottowia beijingensis</name>
    <dbReference type="NCBI Taxonomy" id="1207057"/>
    <lineage>
        <taxon>Bacteria</taxon>
        <taxon>Pseudomonadati</taxon>
        <taxon>Pseudomonadota</taxon>
        <taxon>Betaproteobacteria</taxon>
        <taxon>Burkholderiales</taxon>
        <taxon>Comamonadaceae</taxon>
        <taxon>Ottowia</taxon>
    </lineage>
</organism>